<name>A0AAN7UE21_9PEZI</name>
<dbReference type="Proteomes" id="UP001305414">
    <property type="component" value="Unassembled WGS sequence"/>
</dbReference>
<reference evidence="1 2" key="1">
    <citation type="submission" date="2023-10" db="EMBL/GenBank/DDBJ databases">
        <title>Draft genome sequence of Xylaria bambusicola isolate GMP-LS, the root and basal stem rot pathogen of sugarcane in Indonesia.</title>
        <authorList>
            <person name="Selvaraj P."/>
            <person name="Muralishankar V."/>
            <person name="Muruganantham S."/>
            <person name="Sp S."/>
            <person name="Haryani S."/>
            <person name="Lau K.J.X."/>
            <person name="Naqvi N.I."/>
        </authorList>
    </citation>
    <scope>NUCLEOTIDE SEQUENCE [LARGE SCALE GENOMIC DNA]</scope>
    <source>
        <strain evidence="1">GMP-LS</strain>
    </source>
</reference>
<evidence type="ECO:0000313" key="1">
    <source>
        <dbReference type="EMBL" id="KAK5624419.1"/>
    </source>
</evidence>
<accession>A0AAN7UE21</accession>
<dbReference type="EMBL" id="JAWHQM010000001">
    <property type="protein sequence ID" value="KAK5624419.1"/>
    <property type="molecule type" value="Genomic_DNA"/>
</dbReference>
<comment type="caution">
    <text evidence="1">The sequence shown here is derived from an EMBL/GenBank/DDBJ whole genome shotgun (WGS) entry which is preliminary data.</text>
</comment>
<sequence>MRTASPINPMLPVPPAVLAAIPSMRWIPAGSLSPKRARRAVNAPPVIKGIITSMKTFTGCRFAQYIRSRNRRFSFL</sequence>
<organism evidence="1 2">
    <name type="scientific">Xylaria bambusicola</name>
    <dbReference type="NCBI Taxonomy" id="326684"/>
    <lineage>
        <taxon>Eukaryota</taxon>
        <taxon>Fungi</taxon>
        <taxon>Dikarya</taxon>
        <taxon>Ascomycota</taxon>
        <taxon>Pezizomycotina</taxon>
        <taxon>Sordariomycetes</taxon>
        <taxon>Xylariomycetidae</taxon>
        <taxon>Xylariales</taxon>
        <taxon>Xylariaceae</taxon>
        <taxon>Xylaria</taxon>
    </lineage>
</organism>
<gene>
    <name evidence="1" type="ORF">RRF57_000135</name>
</gene>
<proteinExistence type="predicted"/>
<keyword evidence="2" id="KW-1185">Reference proteome</keyword>
<evidence type="ECO:0000313" key="2">
    <source>
        <dbReference type="Proteomes" id="UP001305414"/>
    </source>
</evidence>
<dbReference type="AlphaFoldDB" id="A0AAN7UE21"/>
<protein>
    <submittedName>
        <fullName evidence="1">Uncharacterized protein</fullName>
    </submittedName>
</protein>